<dbReference type="EMBL" id="CP039704">
    <property type="protein sequence ID" value="QCI79545.1"/>
    <property type="molecule type" value="Genomic_DNA"/>
</dbReference>
<evidence type="ECO:0000313" key="7">
    <source>
        <dbReference type="Proteomes" id="UP000298714"/>
    </source>
</evidence>
<evidence type="ECO:0008006" key="8">
    <source>
        <dbReference type="Google" id="ProtNLM"/>
    </source>
</evidence>
<organism evidence="6 7">
    <name type="scientific">Hankyongella ginsenosidimutans</name>
    <dbReference type="NCBI Taxonomy" id="1763828"/>
    <lineage>
        <taxon>Bacteria</taxon>
        <taxon>Pseudomonadati</taxon>
        <taxon>Pseudomonadota</taxon>
        <taxon>Alphaproteobacteria</taxon>
        <taxon>Sphingomonadales</taxon>
        <taxon>Sphingomonadaceae</taxon>
        <taxon>Hankyongella</taxon>
    </lineage>
</organism>
<keyword evidence="2 5" id="KW-0812">Transmembrane</keyword>
<dbReference type="Proteomes" id="UP000298714">
    <property type="component" value="Chromosome"/>
</dbReference>
<dbReference type="Pfam" id="PF07264">
    <property type="entry name" value="EI24"/>
    <property type="match status" value="1"/>
</dbReference>
<sequence>MLRAFSLSLEQMASGRMLLILLVSSLISVALFAGLWFGLDRVLDGIDPAGWPGWLRWVWTRGQDAGGIVLAILAAVLLFPAVATAVMGLFLDFVVDAVEARHYPQARAVRSVGLVQGLGLALGSALRMLLWNLAALPAYLALLFTAVGPIVLFMAINGVLLGRDLFQLVALRHLPPDAERTLRRENRGGVTGLGVAASLLYLVPVLNLLAPLLGAAMATHMVHRALVSRI</sequence>
<dbReference type="InterPro" id="IPR059112">
    <property type="entry name" value="CysZ/EI24"/>
</dbReference>
<reference evidence="7" key="1">
    <citation type="submission" date="2019-04" db="EMBL/GenBank/DDBJ databases">
        <title>Complete genome sequence of Sphingomonas sp. W1-2-3.</title>
        <authorList>
            <person name="Im W.T."/>
        </authorList>
    </citation>
    <scope>NUCLEOTIDE SEQUENCE [LARGE SCALE GENOMIC DNA]</scope>
    <source>
        <strain evidence="7">W1-2-3</strain>
    </source>
</reference>
<dbReference type="RefSeq" id="WP_222872344.1">
    <property type="nucleotide sequence ID" value="NZ_CP039704.1"/>
</dbReference>
<gene>
    <name evidence="6" type="ORF">E6W36_08305</name>
</gene>
<feature type="transmembrane region" description="Helical" evidence="5">
    <location>
        <begin position="139"/>
        <end position="162"/>
    </location>
</feature>
<evidence type="ECO:0000256" key="3">
    <source>
        <dbReference type="ARBA" id="ARBA00022989"/>
    </source>
</evidence>
<feature type="transmembrane region" description="Helical" evidence="5">
    <location>
        <begin position="18"/>
        <end position="39"/>
    </location>
</feature>
<proteinExistence type="predicted"/>
<protein>
    <recommendedName>
        <fullName evidence="8">EI24 domain-containing protein</fullName>
    </recommendedName>
</protein>
<feature type="transmembrane region" description="Helical" evidence="5">
    <location>
        <begin position="112"/>
        <end position="133"/>
    </location>
</feature>
<feature type="transmembrane region" description="Helical" evidence="5">
    <location>
        <begin position="190"/>
        <end position="213"/>
    </location>
</feature>
<accession>A0A4D7C6U1</accession>
<keyword evidence="7" id="KW-1185">Reference proteome</keyword>
<evidence type="ECO:0000256" key="4">
    <source>
        <dbReference type="ARBA" id="ARBA00023136"/>
    </source>
</evidence>
<dbReference type="KEGG" id="hgn:E6W36_08305"/>
<feature type="transmembrane region" description="Helical" evidence="5">
    <location>
        <begin position="65"/>
        <end position="91"/>
    </location>
</feature>
<evidence type="ECO:0000256" key="1">
    <source>
        <dbReference type="ARBA" id="ARBA00004141"/>
    </source>
</evidence>
<evidence type="ECO:0000256" key="2">
    <source>
        <dbReference type="ARBA" id="ARBA00022692"/>
    </source>
</evidence>
<keyword evidence="4 5" id="KW-0472">Membrane</keyword>
<name>A0A4D7C6U1_9SPHN</name>
<dbReference type="AlphaFoldDB" id="A0A4D7C6U1"/>
<comment type="subcellular location">
    <subcellularLocation>
        <location evidence="1">Membrane</location>
        <topology evidence="1">Multi-pass membrane protein</topology>
    </subcellularLocation>
</comment>
<evidence type="ECO:0000256" key="5">
    <source>
        <dbReference type="SAM" id="Phobius"/>
    </source>
</evidence>
<evidence type="ECO:0000313" key="6">
    <source>
        <dbReference type="EMBL" id="QCI79545.1"/>
    </source>
</evidence>
<keyword evidence="3 5" id="KW-1133">Transmembrane helix</keyword>